<dbReference type="RefSeq" id="XP_025597097.1">
    <property type="nucleotide sequence ID" value="XM_025744245.1"/>
</dbReference>
<name>A0A316Z771_9BASI</name>
<proteinExistence type="predicted"/>
<keyword evidence="2" id="KW-1185">Reference proteome</keyword>
<evidence type="ECO:0000313" key="1">
    <source>
        <dbReference type="EMBL" id="PWN96818.1"/>
    </source>
</evidence>
<sequence>MAAPPAPAAAPAPLVLHSLDEAFALAEAVAAGSTGTGAGHAAPPPQLAQLADALERLQRRERERDGAGTVLLAAAAGAHEPLAFVEWRAPAALVGLHVLIARIIARPAPAERAALVPFIDALLRLGDGNVLRQAAARVDQFAHLLHAVAESLQD</sequence>
<accession>A0A316Z771</accession>
<dbReference type="EMBL" id="KZ819297">
    <property type="protein sequence ID" value="PWN96818.1"/>
    <property type="molecule type" value="Genomic_DNA"/>
</dbReference>
<gene>
    <name evidence="1" type="ORF">FA09DRAFT_339756</name>
</gene>
<dbReference type="GeneID" id="37271789"/>
<evidence type="ECO:0000313" key="2">
    <source>
        <dbReference type="Proteomes" id="UP000245946"/>
    </source>
</evidence>
<feature type="non-terminal residue" evidence="1">
    <location>
        <position position="154"/>
    </location>
</feature>
<dbReference type="AlphaFoldDB" id="A0A316Z771"/>
<reference evidence="1 2" key="1">
    <citation type="journal article" date="2018" name="Mol. Biol. Evol.">
        <title>Broad Genomic Sampling Reveals a Smut Pathogenic Ancestry of the Fungal Clade Ustilaginomycotina.</title>
        <authorList>
            <person name="Kijpornyongpan T."/>
            <person name="Mondo S.J."/>
            <person name="Barry K."/>
            <person name="Sandor L."/>
            <person name="Lee J."/>
            <person name="Lipzen A."/>
            <person name="Pangilinan J."/>
            <person name="LaButti K."/>
            <person name="Hainaut M."/>
            <person name="Henrissat B."/>
            <person name="Grigoriev I.V."/>
            <person name="Spatafora J.W."/>
            <person name="Aime M.C."/>
        </authorList>
    </citation>
    <scope>NUCLEOTIDE SEQUENCE [LARGE SCALE GENOMIC DNA]</scope>
    <source>
        <strain evidence="1 2">MCA 4186</strain>
    </source>
</reference>
<dbReference type="Proteomes" id="UP000245946">
    <property type="component" value="Unassembled WGS sequence"/>
</dbReference>
<organism evidence="1 2">
    <name type="scientific">Tilletiopsis washingtonensis</name>
    <dbReference type="NCBI Taxonomy" id="58919"/>
    <lineage>
        <taxon>Eukaryota</taxon>
        <taxon>Fungi</taxon>
        <taxon>Dikarya</taxon>
        <taxon>Basidiomycota</taxon>
        <taxon>Ustilaginomycotina</taxon>
        <taxon>Exobasidiomycetes</taxon>
        <taxon>Entylomatales</taxon>
        <taxon>Entylomatales incertae sedis</taxon>
        <taxon>Tilletiopsis</taxon>
    </lineage>
</organism>
<protein>
    <submittedName>
        <fullName evidence="1">Uncharacterized protein</fullName>
    </submittedName>
</protein>